<proteinExistence type="predicted"/>
<evidence type="ECO:0000313" key="2">
    <source>
        <dbReference type="Proteomes" id="UP001281761"/>
    </source>
</evidence>
<evidence type="ECO:0000313" key="1">
    <source>
        <dbReference type="EMBL" id="KAK2948488.1"/>
    </source>
</evidence>
<name>A0ABQ9X866_9EUKA</name>
<dbReference type="EMBL" id="JARBJD010000175">
    <property type="protein sequence ID" value="KAK2948488.1"/>
    <property type="molecule type" value="Genomic_DNA"/>
</dbReference>
<keyword evidence="2" id="KW-1185">Reference proteome</keyword>
<reference evidence="1 2" key="1">
    <citation type="journal article" date="2022" name="bioRxiv">
        <title>Genomics of Preaxostyla Flagellates Illuminates Evolutionary Transitions and the Path Towards Mitochondrial Loss.</title>
        <authorList>
            <person name="Novak L.V.F."/>
            <person name="Treitli S.C."/>
            <person name="Pyrih J."/>
            <person name="Halakuc P."/>
            <person name="Pipaliya S.V."/>
            <person name="Vacek V."/>
            <person name="Brzon O."/>
            <person name="Soukal P."/>
            <person name="Eme L."/>
            <person name="Dacks J.B."/>
            <person name="Karnkowska A."/>
            <person name="Elias M."/>
            <person name="Hampl V."/>
        </authorList>
    </citation>
    <scope>NUCLEOTIDE SEQUENCE [LARGE SCALE GENOMIC DNA]</scope>
    <source>
        <strain evidence="1">NAU3</strain>
        <tissue evidence="1">Gut</tissue>
    </source>
</reference>
<organism evidence="1 2">
    <name type="scientific">Blattamonas nauphoetae</name>
    <dbReference type="NCBI Taxonomy" id="2049346"/>
    <lineage>
        <taxon>Eukaryota</taxon>
        <taxon>Metamonada</taxon>
        <taxon>Preaxostyla</taxon>
        <taxon>Oxymonadida</taxon>
        <taxon>Blattamonas</taxon>
    </lineage>
</organism>
<accession>A0ABQ9X866</accession>
<dbReference type="Proteomes" id="UP001281761">
    <property type="component" value="Unassembled WGS sequence"/>
</dbReference>
<gene>
    <name evidence="1" type="ORF">BLNAU_16557</name>
</gene>
<protein>
    <submittedName>
        <fullName evidence="1">Uncharacterized protein</fullName>
    </submittedName>
</protein>
<comment type="caution">
    <text evidence="1">The sequence shown here is derived from an EMBL/GenBank/DDBJ whole genome shotgun (WGS) entry which is preliminary data.</text>
</comment>
<sequence>MISNDSTIHQVEDKTVKRTTYLEMILNQICSDCTDIHPMMLQDLLVLVSESDWALSTILDVEYINPLEEYCEKTQPCDIAIALPKMLFIIGTTMF</sequence>